<evidence type="ECO:0000313" key="8">
    <source>
        <dbReference type="Proteomes" id="UP001500393"/>
    </source>
</evidence>
<dbReference type="InterPro" id="IPR013785">
    <property type="entry name" value="Aldolase_TIM"/>
</dbReference>
<dbReference type="Gene3D" id="2.70.98.60">
    <property type="entry name" value="alpha-galactosidase from lactobacil brevis"/>
    <property type="match status" value="1"/>
</dbReference>
<dbReference type="PANTHER" id="PTHR43053">
    <property type="entry name" value="GLYCOSIDASE FAMILY 31"/>
    <property type="match status" value="1"/>
</dbReference>
<dbReference type="RefSeq" id="WP_344221716.1">
    <property type="nucleotide sequence ID" value="NZ_BAAAOS010000061.1"/>
</dbReference>
<dbReference type="InterPro" id="IPR031704">
    <property type="entry name" value="Glyco_hydro_36_N"/>
</dbReference>
<organism evidence="7 8">
    <name type="scientific">Kribbella sancticallisti</name>
    <dbReference type="NCBI Taxonomy" id="460087"/>
    <lineage>
        <taxon>Bacteria</taxon>
        <taxon>Bacillati</taxon>
        <taxon>Actinomycetota</taxon>
        <taxon>Actinomycetes</taxon>
        <taxon>Propionibacteriales</taxon>
        <taxon>Kribbellaceae</taxon>
        <taxon>Kribbella</taxon>
    </lineage>
</organism>
<dbReference type="InterPro" id="IPR050985">
    <property type="entry name" value="Alpha-glycosidase_related"/>
</dbReference>
<accession>A0ABN2ENQ7</accession>
<evidence type="ECO:0000256" key="5">
    <source>
        <dbReference type="PIRNR" id="PIRNR005536"/>
    </source>
</evidence>
<dbReference type="Pfam" id="PF02065">
    <property type="entry name" value="Melibiase"/>
    <property type="match status" value="1"/>
</dbReference>
<protein>
    <recommendedName>
        <fullName evidence="2 5">Alpha-galactosidase</fullName>
        <ecNumber evidence="2 5">3.2.1.22</ecNumber>
    </recommendedName>
</protein>
<comment type="similarity">
    <text evidence="5">Belongs to the glycosyl hydrolase.</text>
</comment>
<dbReference type="PANTHER" id="PTHR43053:SF3">
    <property type="entry name" value="ALPHA-GALACTOSIDASE C-RELATED"/>
    <property type="match status" value="1"/>
</dbReference>
<dbReference type="CDD" id="cd14791">
    <property type="entry name" value="GH36"/>
    <property type="match status" value="1"/>
</dbReference>
<keyword evidence="4 5" id="KW-0326">Glycosidase</keyword>
<dbReference type="EC" id="3.2.1.22" evidence="2 5"/>
<gene>
    <name evidence="7" type="ORF">GCM10009789_77360</name>
</gene>
<feature type="domain" description="Glycosyl hydrolase family 36 N-terminal" evidence="6">
    <location>
        <begin position="31"/>
        <end position="265"/>
    </location>
</feature>
<dbReference type="Pfam" id="PF16875">
    <property type="entry name" value="Glyco_hydro_36N"/>
    <property type="match status" value="1"/>
</dbReference>
<comment type="caution">
    <text evidence="7">The sequence shown here is derived from an EMBL/GenBank/DDBJ whole genome shotgun (WGS) entry which is preliminary data.</text>
</comment>
<dbReference type="Proteomes" id="UP001500393">
    <property type="component" value="Unassembled WGS sequence"/>
</dbReference>
<dbReference type="PRINTS" id="PR00743">
    <property type="entry name" value="GLHYDRLASE36"/>
</dbReference>
<dbReference type="InterPro" id="IPR038417">
    <property type="entry name" value="Alpga-gal_N_sf"/>
</dbReference>
<proteinExistence type="inferred from homology"/>
<evidence type="ECO:0000313" key="7">
    <source>
        <dbReference type="EMBL" id="GAA1611573.1"/>
    </source>
</evidence>
<evidence type="ECO:0000256" key="3">
    <source>
        <dbReference type="ARBA" id="ARBA00022801"/>
    </source>
</evidence>
<sequence length="731" mass="79795">MSLTTDSRPVRPLVLAAGPTSVVVDVSAAVPRVLHWGRRTTLQPSDEPFLRTLAELQTGADGLHGAGFPSVLPEQSAGWMGLPGLEGHRDGTTFSSRFVADGWELSGEPGQQQTLVAQAVDSDAQLALTTTVELLASGVLRLSAAITNTAPESAYTVDAVRLVLPVPSEAQELLDFTGRHLRERSPQRHPFVAGTHLREGRRGRTGSDASILLAAGTPSFGFRTGEVWAVHTAWSGNHATFAELGLAGLRVLGGGELLLPGEVVLAPGEKYTTPWLYAAHGEGLDQVAGAFHDTLRARGTHPTSPRPVVLNTWEAVYFDHDLESLTELAQYGARVGAERFVLDDGWFRHRRSDRAGLGDWQVDPEVWPKGLGPLVDAVRELGMEFGLWFEPEMVNEDSDLARAHPGWIMAPGDRLPLRGRYQQVLNLTIPDAFDHVLQAISSLVAEHRIDYLKWDHNRDLVEAGDRSTGAPRVHAQTAAVYALMDELRRRHPWLEIESCSSGGGRVDLEILQRTDRVWASDCIDALERQQIQRWTGLLLPPELVGAHVGAPTAHTTHRTHSLAFRAATALFGHFGIEWDLRTASAGELDELAAWVQLYKQERALIHSGTAVHSDYSDDALWAHGYVCPLGDRAIFAFVAMATTAAGRPGRIRLPGLRPDVSYRIEPVELSAAALTRTAAGPPSWWTESTAVSGRLLGEIGLQAPMLYPEQALLFRLVDDLQTIDTTTENRI</sequence>
<reference evidence="7 8" key="1">
    <citation type="journal article" date="2019" name="Int. J. Syst. Evol. Microbiol.">
        <title>The Global Catalogue of Microorganisms (GCM) 10K type strain sequencing project: providing services to taxonomists for standard genome sequencing and annotation.</title>
        <authorList>
            <consortium name="The Broad Institute Genomics Platform"/>
            <consortium name="The Broad Institute Genome Sequencing Center for Infectious Disease"/>
            <person name="Wu L."/>
            <person name="Ma J."/>
        </authorList>
    </citation>
    <scope>NUCLEOTIDE SEQUENCE [LARGE SCALE GENOMIC DNA]</scope>
    <source>
        <strain evidence="7 8">JCM 14969</strain>
    </source>
</reference>
<dbReference type="InterPro" id="IPR017853">
    <property type="entry name" value="GH"/>
</dbReference>
<evidence type="ECO:0000259" key="6">
    <source>
        <dbReference type="Pfam" id="PF16875"/>
    </source>
</evidence>
<evidence type="ECO:0000256" key="2">
    <source>
        <dbReference type="ARBA" id="ARBA00012755"/>
    </source>
</evidence>
<dbReference type="SUPFAM" id="SSF51445">
    <property type="entry name" value="(Trans)glycosidases"/>
    <property type="match status" value="1"/>
</dbReference>
<dbReference type="PIRSF" id="PIRSF005536">
    <property type="entry name" value="Agal"/>
    <property type="match status" value="1"/>
</dbReference>
<dbReference type="Gene3D" id="3.20.20.70">
    <property type="entry name" value="Aldolase class I"/>
    <property type="match status" value="1"/>
</dbReference>
<dbReference type="InterPro" id="IPR002252">
    <property type="entry name" value="Glyco_hydro_36"/>
</dbReference>
<comment type="catalytic activity">
    <reaction evidence="1 5">
        <text>Hydrolysis of terminal, non-reducing alpha-D-galactose residues in alpha-D-galactosides, including galactose oligosaccharides, galactomannans and galactolipids.</text>
        <dbReference type="EC" id="3.2.1.22"/>
    </reaction>
</comment>
<keyword evidence="3 5" id="KW-0378">Hydrolase</keyword>
<evidence type="ECO:0000256" key="1">
    <source>
        <dbReference type="ARBA" id="ARBA00001255"/>
    </source>
</evidence>
<keyword evidence="8" id="KW-1185">Reference proteome</keyword>
<dbReference type="EMBL" id="BAAAOS010000061">
    <property type="protein sequence ID" value="GAA1611573.1"/>
    <property type="molecule type" value="Genomic_DNA"/>
</dbReference>
<name>A0ABN2ENQ7_9ACTN</name>
<evidence type="ECO:0000256" key="4">
    <source>
        <dbReference type="ARBA" id="ARBA00023295"/>
    </source>
</evidence>